<sequence>MALNTDNLNDHLYATNLAISDTINNSRNPQVAFDYFDTWIPFLQNSNVAALTAMGSDLQRLRDYVRSGDQANTHELLQRLGEQTSRAASNIHTWAGDHLHNGIGDQLRHLGQLLVIAAGNTKASL</sequence>
<dbReference type="AlphaFoldDB" id="A0A243W9H9"/>
<dbReference type="OrthoDB" id="882156at2"/>
<dbReference type="RefSeq" id="WP_086595931.1">
    <property type="nucleotide sequence ID" value="NZ_MTSE01000013.1"/>
</dbReference>
<protein>
    <submittedName>
        <fullName evidence="1">Uncharacterized protein</fullName>
    </submittedName>
</protein>
<dbReference type="Proteomes" id="UP000194873">
    <property type="component" value="Unassembled WGS sequence"/>
</dbReference>
<dbReference type="EMBL" id="MTSE01000013">
    <property type="protein sequence ID" value="OUJ71954.1"/>
    <property type="molecule type" value="Genomic_DNA"/>
</dbReference>
<proteinExistence type="predicted"/>
<organism evidence="1 2">
    <name type="scientific">Hymenobacter crusticola</name>
    <dbReference type="NCBI Taxonomy" id="1770526"/>
    <lineage>
        <taxon>Bacteria</taxon>
        <taxon>Pseudomonadati</taxon>
        <taxon>Bacteroidota</taxon>
        <taxon>Cytophagia</taxon>
        <taxon>Cytophagales</taxon>
        <taxon>Hymenobacteraceae</taxon>
        <taxon>Hymenobacter</taxon>
    </lineage>
</organism>
<keyword evidence="2" id="KW-1185">Reference proteome</keyword>
<evidence type="ECO:0000313" key="1">
    <source>
        <dbReference type="EMBL" id="OUJ71954.1"/>
    </source>
</evidence>
<reference evidence="1 2" key="1">
    <citation type="submission" date="2017-01" db="EMBL/GenBank/DDBJ databases">
        <title>A new Hymenobacter.</title>
        <authorList>
            <person name="Liang Y."/>
            <person name="Feng F."/>
        </authorList>
    </citation>
    <scope>NUCLEOTIDE SEQUENCE [LARGE SCALE GENOMIC DNA]</scope>
    <source>
        <strain evidence="1">MIMBbqt21</strain>
    </source>
</reference>
<evidence type="ECO:0000313" key="2">
    <source>
        <dbReference type="Proteomes" id="UP000194873"/>
    </source>
</evidence>
<comment type="caution">
    <text evidence="1">The sequence shown here is derived from an EMBL/GenBank/DDBJ whole genome shotgun (WGS) entry which is preliminary data.</text>
</comment>
<name>A0A243W9H9_9BACT</name>
<gene>
    <name evidence="1" type="ORF">BXP70_20260</name>
</gene>
<accession>A0A243W9H9</accession>